<dbReference type="PANTHER" id="PTHR24095:SF14">
    <property type="entry name" value="ACETYL-COENZYME A SYNTHETASE 1"/>
    <property type="match status" value="1"/>
</dbReference>
<dbReference type="Gene3D" id="3.30.300.30">
    <property type="match status" value="1"/>
</dbReference>
<comment type="caution">
    <text evidence="1">The sequence shown here is derived from an EMBL/GenBank/DDBJ whole genome shotgun (WGS) entry which is preliminary data.</text>
</comment>
<dbReference type="GO" id="GO:0003987">
    <property type="term" value="F:acetate-CoA ligase activity"/>
    <property type="evidence" value="ECO:0007669"/>
    <property type="project" value="TreeGrafter"/>
</dbReference>
<dbReference type="SUPFAM" id="SSF56801">
    <property type="entry name" value="Acetyl-CoA synthetase-like"/>
    <property type="match status" value="1"/>
</dbReference>
<sequence length="74" mass="8432">MYKYIFRKNNWSIFQPDMVQFADALPKTRSGKIMRRILKAIASGTEIGNVTTLADPSVVDVLLEERKKMDVEVG</sequence>
<evidence type="ECO:0000313" key="1">
    <source>
        <dbReference type="EMBL" id="GAH05004.1"/>
    </source>
</evidence>
<name>X1DJ34_9ZZZZ</name>
<dbReference type="GO" id="GO:0005829">
    <property type="term" value="C:cytosol"/>
    <property type="evidence" value="ECO:0007669"/>
    <property type="project" value="TreeGrafter"/>
</dbReference>
<proteinExistence type="predicted"/>
<evidence type="ECO:0008006" key="2">
    <source>
        <dbReference type="Google" id="ProtNLM"/>
    </source>
</evidence>
<gene>
    <name evidence="1" type="ORF">S01H4_40353</name>
</gene>
<dbReference type="EMBL" id="BART01021963">
    <property type="protein sequence ID" value="GAH05004.1"/>
    <property type="molecule type" value="Genomic_DNA"/>
</dbReference>
<dbReference type="InterPro" id="IPR045851">
    <property type="entry name" value="AMP-bd_C_sf"/>
</dbReference>
<organism evidence="1">
    <name type="scientific">marine sediment metagenome</name>
    <dbReference type="NCBI Taxonomy" id="412755"/>
    <lineage>
        <taxon>unclassified sequences</taxon>
        <taxon>metagenomes</taxon>
        <taxon>ecological metagenomes</taxon>
    </lineage>
</organism>
<dbReference type="GO" id="GO:0006085">
    <property type="term" value="P:acetyl-CoA biosynthetic process"/>
    <property type="evidence" value="ECO:0007669"/>
    <property type="project" value="TreeGrafter"/>
</dbReference>
<reference evidence="1" key="1">
    <citation type="journal article" date="2014" name="Front. Microbiol.">
        <title>High frequency of phylogenetically diverse reductive dehalogenase-homologous genes in deep subseafloor sedimentary metagenomes.</title>
        <authorList>
            <person name="Kawai M."/>
            <person name="Futagami T."/>
            <person name="Toyoda A."/>
            <person name="Takaki Y."/>
            <person name="Nishi S."/>
            <person name="Hori S."/>
            <person name="Arai W."/>
            <person name="Tsubouchi T."/>
            <person name="Morono Y."/>
            <person name="Uchiyama I."/>
            <person name="Ito T."/>
            <person name="Fujiyama A."/>
            <person name="Inagaki F."/>
            <person name="Takami H."/>
        </authorList>
    </citation>
    <scope>NUCLEOTIDE SEQUENCE</scope>
    <source>
        <strain evidence="1">Expedition CK06-06</strain>
    </source>
</reference>
<accession>X1DJ34</accession>
<dbReference type="AlphaFoldDB" id="X1DJ34"/>
<dbReference type="PANTHER" id="PTHR24095">
    <property type="entry name" value="ACETYL-COENZYME A SYNTHETASE"/>
    <property type="match status" value="1"/>
</dbReference>
<protein>
    <recommendedName>
        <fullName evidence="2">AMP-binding enzyme C-terminal domain-containing protein</fullName>
    </recommendedName>
</protein>